<evidence type="ECO:0000256" key="4">
    <source>
        <dbReference type="ARBA" id="ARBA00023242"/>
    </source>
</evidence>
<dbReference type="PROSITE" id="PS50082">
    <property type="entry name" value="WD_REPEATS_2"/>
    <property type="match status" value="1"/>
</dbReference>
<dbReference type="Proteomes" id="UP000035642">
    <property type="component" value="Unassembled WGS sequence"/>
</dbReference>
<dbReference type="SMART" id="SM00320">
    <property type="entry name" value="WD40"/>
    <property type="match status" value="2"/>
</dbReference>
<dbReference type="PANTHER" id="PTHR22652:SF0">
    <property type="entry name" value="NUCLEOPORIN NUP43"/>
    <property type="match status" value="1"/>
</dbReference>
<keyword evidence="2 5" id="KW-0853">WD repeat</keyword>
<proteinExistence type="predicted"/>
<accession>A0A0K0DHH3</accession>
<keyword evidence="3" id="KW-0677">Repeat</keyword>
<keyword evidence="4" id="KW-0539">Nucleus</keyword>
<dbReference type="AlphaFoldDB" id="A0A0K0DHH3"/>
<protein>
    <submittedName>
        <fullName evidence="7">WD_REPEATS_REGION domain-containing protein</fullName>
    </submittedName>
</protein>
<evidence type="ECO:0000256" key="5">
    <source>
        <dbReference type="PROSITE-ProRule" id="PRU00221"/>
    </source>
</evidence>
<comment type="subcellular location">
    <subcellularLocation>
        <location evidence="1">Nucleus</location>
    </subcellularLocation>
</comment>
<evidence type="ECO:0000256" key="1">
    <source>
        <dbReference type="ARBA" id="ARBA00004123"/>
    </source>
</evidence>
<dbReference type="InterPro" id="IPR015943">
    <property type="entry name" value="WD40/YVTN_repeat-like_dom_sf"/>
</dbReference>
<dbReference type="STRING" id="6313.A0A0K0DHH3"/>
<reference evidence="7" key="2">
    <citation type="submission" date="2017-02" db="UniProtKB">
        <authorList>
            <consortium name="WormBaseParasite"/>
        </authorList>
    </citation>
    <scope>IDENTIFICATION</scope>
</reference>
<dbReference type="Gene3D" id="2.130.10.10">
    <property type="entry name" value="YVTN repeat-like/Quinoprotein amine dehydrogenase"/>
    <property type="match status" value="1"/>
</dbReference>
<evidence type="ECO:0000256" key="2">
    <source>
        <dbReference type="ARBA" id="ARBA00022574"/>
    </source>
</evidence>
<feature type="repeat" description="WD" evidence="5">
    <location>
        <begin position="118"/>
        <end position="160"/>
    </location>
</feature>
<organism evidence="6 7">
    <name type="scientific">Angiostrongylus cantonensis</name>
    <name type="common">Rat lungworm</name>
    <dbReference type="NCBI Taxonomy" id="6313"/>
    <lineage>
        <taxon>Eukaryota</taxon>
        <taxon>Metazoa</taxon>
        <taxon>Ecdysozoa</taxon>
        <taxon>Nematoda</taxon>
        <taxon>Chromadorea</taxon>
        <taxon>Rhabditida</taxon>
        <taxon>Rhabditina</taxon>
        <taxon>Rhabditomorpha</taxon>
        <taxon>Strongyloidea</taxon>
        <taxon>Metastrongylidae</taxon>
        <taxon>Angiostrongylus</taxon>
    </lineage>
</organism>
<keyword evidence="6" id="KW-1185">Reference proteome</keyword>
<evidence type="ECO:0000313" key="7">
    <source>
        <dbReference type="WBParaSite" id="ACAC_0001063601-mRNA-1"/>
    </source>
</evidence>
<evidence type="ECO:0000256" key="3">
    <source>
        <dbReference type="ARBA" id="ARBA00022737"/>
    </source>
</evidence>
<name>A0A0K0DHH3_ANGCA</name>
<reference evidence="6" key="1">
    <citation type="submission" date="2012-09" db="EMBL/GenBank/DDBJ databases">
        <authorList>
            <person name="Martin A.A."/>
        </authorList>
    </citation>
    <scope>NUCLEOTIDE SEQUENCE</scope>
</reference>
<sequence>MFFFSGSSNGSLGKLDVESGKVTTFGNSGVRSVCTLSGGTMVASGHSLGQVLIWDCREGSFQPSVVCVPSKRRLDAVTAITNHSAQTNLVCLSFGTDHGVVGFCDVRGVSHDLITNSYDAATSTVTQVGFHPECGNHLVCASADGSLVHWDVSAVNTLLNSIRLLPYNNTHTTQS</sequence>
<evidence type="ECO:0000313" key="6">
    <source>
        <dbReference type="Proteomes" id="UP000035642"/>
    </source>
</evidence>
<dbReference type="InterPro" id="IPR001680">
    <property type="entry name" value="WD40_rpt"/>
</dbReference>
<dbReference type="InterPro" id="IPR036322">
    <property type="entry name" value="WD40_repeat_dom_sf"/>
</dbReference>
<dbReference type="PANTHER" id="PTHR22652">
    <property type="entry name" value="NUCLEOPORIN NUP43"/>
    <property type="match status" value="1"/>
</dbReference>
<dbReference type="GO" id="GO:0031080">
    <property type="term" value="C:nuclear pore outer ring"/>
    <property type="evidence" value="ECO:0007669"/>
    <property type="project" value="TreeGrafter"/>
</dbReference>
<dbReference type="WBParaSite" id="ACAC_0001063601-mRNA-1">
    <property type="protein sequence ID" value="ACAC_0001063601-mRNA-1"/>
    <property type="gene ID" value="ACAC_0001063601"/>
</dbReference>
<dbReference type="SUPFAM" id="SSF50978">
    <property type="entry name" value="WD40 repeat-like"/>
    <property type="match status" value="1"/>
</dbReference>